<dbReference type="EMBL" id="QFPX01000005">
    <property type="protein sequence ID" value="PZQ55792.1"/>
    <property type="molecule type" value="Genomic_DNA"/>
</dbReference>
<organism evidence="3 4">
    <name type="scientific">Novosphingobium pentaromativorans</name>
    <dbReference type="NCBI Taxonomy" id="205844"/>
    <lineage>
        <taxon>Bacteria</taxon>
        <taxon>Pseudomonadati</taxon>
        <taxon>Pseudomonadota</taxon>
        <taxon>Alphaproteobacteria</taxon>
        <taxon>Sphingomonadales</taxon>
        <taxon>Sphingomonadaceae</taxon>
        <taxon>Novosphingobium</taxon>
    </lineage>
</organism>
<dbReference type="Proteomes" id="UP000249082">
    <property type="component" value="Unassembled WGS sequence"/>
</dbReference>
<evidence type="ECO:0000313" key="3">
    <source>
        <dbReference type="EMBL" id="PZQ55792.1"/>
    </source>
</evidence>
<proteinExistence type="predicted"/>
<evidence type="ECO:0000256" key="1">
    <source>
        <dbReference type="SAM" id="Coils"/>
    </source>
</evidence>
<dbReference type="AlphaFoldDB" id="A0A2W5NQI4"/>
<evidence type="ECO:0000313" key="4">
    <source>
        <dbReference type="Proteomes" id="UP000249082"/>
    </source>
</evidence>
<evidence type="ECO:0000256" key="2">
    <source>
        <dbReference type="SAM" id="Phobius"/>
    </source>
</evidence>
<keyword evidence="1" id="KW-0175">Coiled coil</keyword>
<sequence>MKLLFAKFRSEIFGMIGVLAVCGVGALIIAWLHIQRQDDQLEAKEERIEGLVTANKGWALHAAEQDRLRALEQKNTLLLQDKVDLIEKQGVASAAQIKDLEQSNEEVRRLMAQRLPADLRKLLEQQK</sequence>
<feature type="coiled-coil region" evidence="1">
    <location>
        <begin position="34"/>
        <end position="88"/>
    </location>
</feature>
<keyword evidence="2" id="KW-1133">Transmembrane helix</keyword>
<gene>
    <name evidence="3" type="ORF">DI555_07130</name>
</gene>
<protein>
    <submittedName>
        <fullName evidence="3">Uncharacterized protein</fullName>
    </submittedName>
</protein>
<keyword evidence="2" id="KW-0472">Membrane</keyword>
<accession>A0A2W5NQI4</accession>
<name>A0A2W5NQI4_9SPHN</name>
<feature type="transmembrane region" description="Helical" evidence="2">
    <location>
        <begin position="12"/>
        <end position="34"/>
    </location>
</feature>
<keyword evidence="2" id="KW-0812">Transmembrane</keyword>
<reference evidence="3 4" key="1">
    <citation type="submission" date="2017-08" db="EMBL/GenBank/DDBJ databases">
        <title>Infants hospitalized years apart are colonized by the same room-sourced microbial strains.</title>
        <authorList>
            <person name="Brooks B."/>
            <person name="Olm M.R."/>
            <person name="Firek B.A."/>
            <person name="Baker R."/>
            <person name="Thomas B.C."/>
            <person name="Morowitz M.J."/>
            <person name="Banfield J.F."/>
        </authorList>
    </citation>
    <scope>NUCLEOTIDE SEQUENCE [LARGE SCALE GENOMIC DNA]</scope>
    <source>
        <strain evidence="3">S2_005_002_R2_33</strain>
    </source>
</reference>
<comment type="caution">
    <text evidence="3">The sequence shown here is derived from an EMBL/GenBank/DDBJ whole genome shotgun (WGS) entry which is preliminary data.</text>
</comment>